<dbReference type="EMBL" id="GGEC01080184">
    <property type="protein sequence ID" value="MBX60668.1"/>
    <property type="molecule type" value="Transcribed_RNA"/>
</dbReference>
<evidence type="ECO:0000313" key="1">
    <source>
        <dbReference type="EMBL" id="MBX60668.1"/>
    </source>
</evidence>
<organism evidence="1">
    <name type="scientific">Rhizophora mucronata</name>
    <name type="common">Asiatic mangrove</name>
    <dbReference type="NCBI Taxonomy" id="61149"/>
    <lineage>
        <taxon>Eukaryota</taxon>
        <taxon>Viridiplantae</taxon>
        <taxon>Streptophyta</taxon>
        <taxon>Embryophyta</taxon>
        <taxon>Tracheophyta</taxon>
        <taxon>Spermatophyta</taxon>
        <taxon>Magnoliopsida</taxon>
        <taxon>eudicotyledons</taxon>
        <taxon>Gunneridae</taxon>
        <taxon>Pentapetalae</taxon>
        <taxon>rosids</taxon>
        <taxon>fabids</taxon>
        <taxon>Malpighiales</taxon>
        <taxon>Rhizophoraceae</taxon>
        <taxon>Rhizophora</taxon>
    </lineage>
</organism>
<accession>A0A2P2Q124</accession>
<name>A0A2P2Q124_RHIMU</name>
<reference evidence="1" key="1">
    <citation type="submission" date="2018-02" db="EMBL/GenBank/DDBJ databases">
        <title>Rhizophora mucronata_Transcriptome.</title>
        <authorList>
            <person name="Meera S.P."/>
            <person name="Sreeshan A."/>
            <person name="Augustine A."/>
        </authorList>
    </citation>
    <scope>NUCLEOTIDE SEQUENCE</scope>
    <source>
        <tissue evidence="1">Leaf</tissue>
    </source>
</reference>
<protein>
    <submittedName>
        <fullName evidence="1">Uncharacterized protein</fullName>
    </submittedName>
</protein>
<sequence length="32" mass="3700">MVNEEASSFKLCKPLDNSKLQFFKLEVKLAQN</sequence>
<dbReference type="AlphaFoldDB" id="A0A2P2Q124"/>
<proteinExistence type="predicted"/>